<gene>
    <name evidence="9" type="ORF">ACFO3O_13220</name>
</gene>
<comment type="similarity">
    <text evidence="2">Belongs to the glycosyl hydrolase 20 family.</text>
</comment>
<reference evidence="10" key="1">
    <citation type="journal article" date="2019" name="Int. J. Syst. Evol. Microbiol.">
        <title>The Global Catalogue of Microorganisms (GCM) 10K type strain sequencing project: providing services to taxonomists for standard genome sequencing and annotation.</title>
        <authorList>
            <consortium name="The Broad Institute Genomics Platform"/>
            <consortium name="The Broad Institute Genome Sequencing Center for Infectious Disease"/>
            <person name="Wu L."/>
            <person name="Ma J."/>
        </authorList>
    </citation>
    <scope>NUCLEOTIDE SEQUENCE [LARGE SCALE GENOMIC DNA]</scope>
    <source>
        <strain evidence="10">YJ-61-S</strain>
    </source>
</reference>
<keyword evidence="4" id="KW-0378">Hydrolase</keyword>
<feature type="domain" description="Glycoside hydrolase family 20 catalytic" evidence="7">
    <location>
        <begin position="170"/>
        <end position="517"/>
    </location>
</feature>
<dbReference type="PANTHER" id="PTHR22600">
    <property type="entry name" value="BETA-HEXOSAMINIDASE"/>
    <property type="match status" value="1"/>
</dbReference>
<dbReference type="Pfam" id="PF00728">
    <property type="entry name" value="Glyco_hydro_20"/>
    <property type="match status" value="1"/>
</dbReference>
<dbReference type="Proteomes" id="UP001596043">
    <property type="component" value="Unassembled WGS sequence"/>
</dbReference>
<dbReference type="InterPro" id="IPR015883">
    <property type="entry name" value="Glyco_hydro_20_cat"/>
</dbReference>
<comment type="catalytic activity">
    <reaction evidence="1">
        <text>Hydrolysis of terminal non-reducing N-acetyl-D-hexosamine residues in N-acetyl-beta-D-hexosaminides.</text>
        <dbReference type="EC" id="3.2.1.52"/>
    </reaction>
</comment>
<accession>A0ABV9HYM5</accession>
<dbReference type="InterPro" id="IPR017853">
    <property type="entry name" value="GH"/>
</dbReference>
<dbReference type="Pfam" id="PF02838">
    <property type="entry name" value="Glyco_hydro_20b"/>
    <property type="match status" value="1"/>
</dbReference>
<dbReference type="CDD" id="cd06563">
    <property type="entry name" value="GH20_chitobiase-like"/>
    <property type="match status" value="1"/>
</dbReference>
<dbReference type="Gene3D" id="3.20.20.80">
    <property type="entry name" value="Glycosidases"/>
    <property type="match status" value="1"/>
</dbReference>
<evidence type="ECO:0000256" key="2">
    <source>
        <dbReference type="ARBA" id="ARBA00006285"/>
    </source>
</evidence>
<dbReference type="InterPro" id="IPR015882">
    <property type="entry name" value="HEX_bac_N"/>
</dbReference>
<dbReference type="EC" id="3.2.1.52" evidence="3"/>
<dbReference type="Gene3D" id="3.30.379.10">
    <property type="entry name" value="Chitobiase/beta-hexosaminidase domain 2-like"/>
    <property type="match status" value="1"/>
</dbReference>
<organism evidence="9 10">
    <name type="scientific">Dokdonia ponticola</name>
    <dbReference type="NCBI Taxonomy" id="2041041"/>
    <lineage>
        <taxon>Bacteria</taxon>
        <taxon>Pseudomonadati</taxon>
        <taxon>Bacteroidota</taxon>
        <taxon>Flavobacteriia</taxon>
        <taxon>Flavobacteriales</taxon>
        <taxon>Flavobacteriaceae</taxon>
        <taxon>Dokdonia</taxon>
    </lineage>
</organism>
<evidence type="ECO:0000313" key="9">
    <source>
        <dbReference type="EMBL" id="MFC4634875.1"/>
    </source>
</evidence>
<dbReference type="PRINTS" id="PR00738">
    <property type="entry name" value="GLHYDRLASE20"/>
</dbReference>
<evidence type="ECO:0000256" key="1">
    <source>
        <dbReference type="ARBA" id="ARBA00001231"/>
    </source>
</evidence>
<sequence length="554" mass="63215">MKKYSLHSLLILFFSFCTLSCSNEWKEYQNAASDYQIIPKPLSLETSQGRFLVDEKTIIVGDVSLTNEINYVSDMLQVGSRFTVSTSNDSANEKKKNSITLLLDESLPSDESYKLEVTFDNVVISGKTPAGIFYGIQSLRQLLPATVESESTNKVPLTIPAVLIEDQPTYVYRGMHLDVGRHFFPVDFIKKYIDLIAMHKMNTFHWHLTEDQGWRIEIKKYPKLTEIGSQRKETILEKNFNPYIGDGKPYGGFYTQEEVKEIVAYATSRHITVIPEIELPGHSLAAIASYPELGNTGQTHEVGTRWGVYDQIYAPKEDTFAFLEDVLTEVIALFPSKLIHIGGDEAPKKEWKESNYAQELIKREGLKDEHELQSYFIKRIEKFLNSKGRDIIGWDEILEGGLAPNATVMSWRGIQGGIDAARMQHNVIMTPGSHCYFDHYQVDKEAQSEEPLAIGGYTSVEKVYSYQPTPEELSPDLQKYILGAQGNVWTEYILDGGHVEYMVLPRMTALSEVLWTSPASKNWDDFKVRLQHFKKRYDVMELNYAPHVFVQTHN</sequence>
<proteinExistence type="inferred from homology"/>
<keyword evidence="5" id="KW-0326">Glycosidase</keyword>
<name>A0ABV9HYM5_9FLAO</name>
<evidence type="ECO:0000256" key="3">
    <source>
        <dbReference type="ARBA" id="ARBA00012663"/>
    </source>
</evidence>
<evidence type="ECO:0000256" key="6">
    <source>
        <dbReference type="SAM" id="SignalP"/>
    </source>
</evidence>
<dbReference type="PIRSF" id="PIRSF001093">
    <property type="entry name" value="B-hxosamndse_ab_euk"/>
    <property type="match status" value="1"/>
</dbReference>
<evidence type="ECO:0000256" key="5">
    <source>
        <dbReference type="ARBA" id="ARBA00023295"/>
    </source>
</evidence>
<dbReference type="SUPFAM" id="SSF51445">
    <property type="entry name" value="(Trans)glycosidases"/>
    <property type="match status" value="1"/>
</dbReference>
<feature type="domain" description="Beta-hexosaminidase bacterial type N-terminal" evidence="8">
    <location>
        <begin position="35"/>
        <end position="167"/>
    </location>
</feature>
<feature type="signal peptide" evidence="6">
    <location>
        <begin position="1"/>
        <end position="20"/>
    </location>
</feature>
<evidence type="ECO:0000259" key="7">
    <source>
        <dbReference type="Pfam" id="PF00728"/>
    </source>
</evidence>
<dbReference type="RefSeq" id="WP_379979563.1">
    <property type="nucleotide sequence ID" value="NZ_JBHSFV010000008.1"/>
</dbReference>
<evidence type="ECO:0000259" key="8">
    <source>
        <dbReference type="Pfam" id="PF02838"/>
    </source>
</evidence>
<protein>
    <recommendedName>
        <fullName evidence="3">beta-N-acetylhexosaminidase</fullName>
        <ecNumber evidence="3">3.2.1.52</ecNumber>
    </recommendedName>
</protein>
<keyword evidence="6" id="KW-0732">Signal</keyword>
<dbReference type="EMBL" id="JBHSFV010000008">
    <property type="protein sequence ID" value="MFC4634875.1"/>
    <property type="molecule type" value="Genomic_DNA"/>
</dbReference>
<keyword evidence="10" id="KW-1185">Reference proteome</keyword>
<evidence type="ECO:0000256" key="4">
    <source>
        <dbReference type="ARBA" id="ARBA00022801"/>
    </source>
</evidence>
<dbReference type="SUPFAM" id="SSF55545">
    <property type="entry name" value="beta-N-acetylhexosaminidase-like domain"/>
    <property type="match status" value="1"/>
</dbReference>
<feature type="chain" id="PRO_5046518119" description="beta-N-acetylhexosaminidase" evidence="6">
    <location>
        <begin position="21"/>
        <end position="554"/>
    </location>
</feature>
<dbReference type="InterPro" id="IPR025705">
    <property type="entry name" value="Beta_hexosaminidase_sua/sub"/>
</dbReference>
<dbReference type="InterPro" id="IPR029018">
    <property type="entry name" value="Hex-like_dom2"/>
</dbReference>
<evidence type="ECO:0000313" key="10">
    <source>
        <dbReference type="Proteomes" id="UP001596043"/>
    </source>
</evidence>
<dbReference type="PANTHER" id="PTHR22600:SF57">
    <property type="entry name" value="BETA-N-ACETYLHEXOSAMINIDASE"/>
    <property type="match status" value="1"/>
</dbReference>
<comment type="caution">
    <text evidence="9">The sequence shown here is derived from an EMBL/GenBank/DDBJ whole genome shotgun (WGS) entry which is preliminary data.</text>
</comment>